<gene>
    <name evidence="2" type="ordered locus">Turpa_0530</name>
</gene>
<keyword evidence="1" id="KW-1133">Transmembrane helix</keyword>
<feature type="transmembrane region" description="Helical" evidence="1">
    <location>
        <begin position="107"/>
        <end position="125"/>
    </location>
</feature>
<feature type="transmembrane region" description="Helical" evidence="1">
    <location>
        <begin position="179"/>
        <end position="200"/>
    </location>
</feature>
<accession>I4B1M7</accession>
<dbReference type="Proteomes" id="UP000006048">
    <property type="component" value="Chromosome"/>
</dbReference>
<dbReference type="RefSeq" id="WP_014801704.1">
    <property type="nucleotide sequence ID" value="NC_018020.1"/>
</dbReference>
<feature type="transmembrane region" description="Helical" evidence="1">
    <location>
        <begin position="82"/>
        <end position="101"/>
    </location>
</feature>
<evidence type="ECO:0000313" key="2">
    <source>
        <dbReference type="EMBL" id="AFM11184.1"/>
    </source>
</evidence>
<evidence type="ECO:0000313" key="3">
    <source>
        <dbReference type="Proteomes" id="UP000006048"/>
    </source>
</evidence>
<keyword evidence="3" id="KW-1185">Reference proteome</keyword>
<dbReference type="KEGG" id="tpx:Turpa_0530"/>
<feature type="transmembrane region" description="Helical" evidence="1">
    <location>
        <begin position="12"/>
        <end position="29"/>
    </location>
</feature>
<dbReference type="EMBL" id="CP002959">
    <property type="protein sequence ID" value="AFM11184.1"/>
    <property type="molecule type" value="Genomic_DNA"/>
</dbReference>
<feature type="transmembrane region" description="Helical" evidence="1">
    <location>
        <begin position="41"/>
        <end position="61"/>
    </location>
</feature>
<dbReference type="STRING" id="869212.Turpa_0530"/>
<reference evidence="2 3" key="1">
    <citation type="submission" date="2012-06" db="EMBL/GenBank/DDBJ databases">
        <title>The complete chromosome of genome of Turneriella parva DSM 21527.</title>
        <authorList>
            <consortium name="US DOE Joint Genome Institute (JGI-PGF)"/>
            <person name="Lucas S."/>
            <person name="Han J."/>
            <person name="Lapidus A."/>
            <person name="Bruce D."/>
            <person name="Goodwin L."/>
            <person name="Pitluck S."/>
            <person name="Peters L."/>
            <person name="Kyrpides N."/>
            <person name="Mavromatis K."/>
            <person name="Ivanova N."/>
            <person name="Mikhailova N."/>
            <person name="Chertkov O."/>
            <person name="Detter J.C."/>
            <person name="Tapia R."/>
            <person name="Han C."/>
            <person name="Land M."/>
            <person name="Hauser L."/>
            <person name="Markowitz V."/>
            <person name="Cheng J.-F."/>
            <person name="Hugenholtz P."/>
            <person name="Woyke T."/>
            <person name="Wu D."/>
            <person name="Gronow S."/>
            <person name="Wellnitz S."/>
            <person name="Brambilla E."/>
            <person name="Klenk H.-P."/>
            <person name="Eisen J.A."/>
        </authorList>
    </citation>
    <scope>NUCLEOTIDE SEQUENCE [LARGE SCALE GENOMIC DNA]</scope>
    <source>
        <strain evidence="3">ATCC BAA-1111 / DSM 21527 / NCTC 11395 / H</strain>
    </source>
</reference>
<proteinExistence type="predicted"/>
<protein>
    <submittedName>
        <fullName evidence="2">Uncharacterized protein</fullName>
    </submittedName>
</protein>
<evidence type="ECO:0000256" key="1">
    <source>
        <dbReference type="SAM" id="Phobius"/>
    </source>
</evidence>
<feature type="transmembrane region" description="Helical" evidence="1">
    <location>
        <begin position="146"/>
        <end position="167"/>
    </location>
</feature>
<name>I4B1M7_TURPD</name>
<keyword evidence="1" id="KW-0812">Transmembrane</keyword>
<organism evidence="2 3">
    <name type="scientific">Turneriella parva (strain ATCC BAA-1111 / DSM 21527 / NCTC 11395 / H)</name>
    <name type="common">Leptospira parva</name>
    <dbReference type="NCBI Taxonomy" id="869212"/>
    <lineage>
        <taxon>Bacteria</taxon>
        <taxon>Pseudomonadati</taxon>
        <taxon>Spirochaetota</taxon>
        <taxon>Spirochaetia</taxon>
        <taxon>Leptospirales</taxon>
        <taxon>Leptospiraceae</taxon>
        <taxon>Turneriella</taxon>
    </lineage>
</organism>
<sequence>MTLLKNISWDNILLDVMVMAFFQFAYAPIESYFVARFNTYYWFVEGIQLYIFMLMVARYVYDRADAGSVIDENFGASSIPQVGYGFVALGGLWLMFAGFQMKKPENWVFGIHFFGHFFAALWVALYGTRLGALFHKLRFRKLTVHALVMAQVTIGFIALEACFAAVIDAAGSGNSGLAFRIGFFLWGLATFLPLRIFLMVQPPFHPLEIATAIAAYVWLFRAAIG</sequence>
<keyword evidence="1" id="KW-0472">Membrane</keyword>
<dbReference type="HOGENOM" id="CLU_1229463_0_0_12"/>
<dbReference type="AlphaFoldDB" id="I4B1M7"/>